<reference evidence="2 3" key="1">
    <citation type="submission" date="2016-04" db="EMBL/GenBank/DDBJ databases">
        <authorList>
            <person name="Evans L.H."/>
            <person name="Alamgir A."/>
            <person name="Owens N."/>
            <person name="Weber N.D."/>
            <person name="Virtaneva K."/>
            <person name="Barbian K."/>
            <person name="Babar A."/>
            <person name="Rosenke K."/>
        </authorList>
    </citation>
    <scope>NUCLEOTIDE SEQUENCE [LARGE SCALE GENOMIC DNA]</scope>
    <source>
        <strain evidence="3">S5(T) (JCM 30642 \VKM B-2941)</strain>
    </source>
</reference>
<evidence type="ECO:0000313" key="2">
    <source>
        <dbReference type="EMBL" id="SIM64713.1"/>
    </source>
</evidence>
<gene>
    <name evidence="2" type="ORF">CSP5_1128</name>
</gene>
<protein>
    <submittedName>
        <fullName evidence="2">Glycosyltransferase</fullName>
    </submittedName>
</protein>
<dbReference type="SUPFAM" id="SSF53448">
    <property type="entry name" value="Nucleotide-diphospho-sugar transferases"/>
    <property type="match status" value="1"/>
</dbReference>
<dbReference type="InterPro" id="IPR029044">
    <property type="entry name" value="Nucleotide-diphossugar_trans"/>
</dbReference>
<dbReference type="PANTHER" id="PTHR10859:SF91">
    <property type="entry name" value="DOLICHYL-PHOSPHATE BETA-GLUCOSYLTRANSFERASE"/>
    <property type="match status" value="1"/>
</dbReference>
<name>A0A1N5UUW6_9ARCH</name>
<dbReference type="PANTHER" id="PTHR10859">
    <property type="entry name" value="GLYCOSYL TRANSFERASE"/>
    <property type="match status" value="1"/>
</dbReference>
<organism evidence="2 3">
    <name type="scientific">Cuniculiplasma divulgatum</name>
    <dbReference type="NCBI Taxonomy" id="1673428"/>
    <lineage>
        <taxon>Archaea</taxon>
        <taxon>Methanobacteriati</taxon>
        <taxon>Thermoplasmatota</taxon>
        <taxon>Thermoplasmata</taxon>
        <taxon>Thermoplasmatales</taxon>
        <taxon>Cuniculiplasmataceae</taxon>
        <taxon>Cuniculiplasma</taxon>
    </lineage>
</organism>
<dbReference type="Pfam" id="PF00535">
    <property type="entry name" value="Glycos_transf_2"/>
    <property type="match status" value="1"/>
</dbReference>
<proteinExistence type="predicted"/>
<dbReference type="GO" id="GO:0016740">
    <property type="term" value="F:transferase activity"/>
    <property type="evidence" value="ECO:0007669"/>
    <property type="project" value="UniProtKB-KW"/>
</dbReference>
<evidence type="ECO:0000313" key="3">
    <source>
        <dbReference type="Proteomes" id="UP000195607"/>
    </source>
</evidence>
<dbReference type="GeneID" id="41588387"/>
<keyword evidence="2" id="KW-0808">Transferase</keyword>
<dbReference type="Gene3D" id="3.90.550.10">
    <property type="entry name" value="Spore Coat Polysaccharide Biosynthesis Protein SpsA, Chain A"/>
    <property type="match status" value="1"/>
</dbReference>
<dbReference type="RefSeq" id="WP_172399414.1">
    <property type="nucleotide sequence ID" value="NZ_LT671858.1"/>
</dbReference>
<dbReference type="GO" id="GO:0006487">
    <property type="term" value="P:protein N-linked glycosylation"/>
    <property type="evidence" value="ECO:0007669"/>
    <property type="project" value="TreeGrafter"/>
</dbReference>
<dbReference type="AlphaFoldDB" id="A0A1N5UUW6"/>
<dbReference type="InterPro" id="IPR001173">
    <property type="entry name" value="Glyco_trans_2-like"/>
</dbReference>
<dbReference type="EMBL" id="LT671858">
    <property type="protein sequence ID" value="SIM64713.1"/>
    <property type="molecule type" value="Genomic_DNA"/>
</dbReference>
<accession>A0A1N5UUW6</accession>
<evidence type="ECO:0000259" key="1">
    <source>
        <dbReference type="Pfam" id="PF00535"/>
    </source>
</evidence>
<feature type="domain" description="Glycosyltransferase 2-like" evidence="1">
    <location>
        <begin position="7"/>
        <end position="167"/>
    </location>
</feature>
<dbReference type="Proteomes" id="UP000195607">
    <property type="component" value="Chromosome I"/>
</dbReference>
<sequence length="252" mass="29058">MENKTISIVIPAYNEESRIASTIKDIKGSVENLKEIIVVFDGSDRTPEIVESICPDCKVIQHNHRLGKGRAVKEGIEKATGDIIAYVDADGSIPASEVNRLSTLLTDRNFVVSSRWMRSSKIKVRQPGYRIIFGRVFHYFVFFLFRMDIKDTQCGLKVFRSKSLKEIIQKVRVFDWAFDVSVIYHSMEYGLEPVEVGIEWNNEHGSKLRVFKTIPKMFLSVFGMWIINKHKKSSKIKTIIDKIESEFFSRNI</sequence>